<dbReference type="Proteomes" id="UP000317550">
    <property type="component" value="Chromosome"/>
</dbReference>
<evidence type="ECO:0000313" key="6">
    <source>
        <dbReference type="Proteomes" id="UP000317550"/>
    </source>
</evidence>
<organism evidence="5 6">
    <name type="scientific">Chitinimonas arctica</name>
    <dbReference type="NCBI Taxonomy" id="2594795"/>
    <lineage>
        <taxon>Bacteria</taxon>
        <taxon>Pseudomonadati</taxon>
        <taxon>Pseudomonadota</taxon>
        <taxon>Betaproteobacteria</taxon>
        <taxon>Neisseriales</taxon>
        <taxon>Chitinibacteraceae</taxon>
        <taxon>Chitinimonas</taxon>
    </lineage>
</organism>
<dbReference type="OrthoDB" id="9774661at2"/>
<dbReference type="InterPro" id="IPR016032">
    <property type="entry name" value="Sig_transdc_resp-reg_C-effctor"/>
</dbReference>
<evidence type="ECO:0000313" key="5">
    <source>
        <dbReference type="EMBL" id="QDQ27916.1"/>
    </source>
</evidence>
<sequence>MVIDSRSIADTLADIRLEKDVQAEVHRFARSLGFDTYTLGYINPSVSERAFFIDNHPDASFDIPDIATRDPVLARLKGEPIPFSWDRSFYVDAKCEDIWEAGSHVGISAGLIAPVRPGGDRRMVISLDRDQPLDGTREQIADQLGRLDKFTRLLSGTVVSLFDSLSQLENSLSSAEKEVLRWTYAGLSSLELARRLRPHKGYDFVQQTLKSAAMKMGTTDPMTASILAARAGVLGQI</sequence>
<keyword evidence="3" id="KW-0804">Transcription</keyword>
<keyword evidence="1" id="KW-0805">Transcription regulation</keyword>
<dbReference type="InterPro" id="IPR005143">
    <property type="entry name" value="TF_LuxR_autoind-bd_dom"/>
</dbReference>
<evidence type="ECO:0000256" key="3">
    <source>
        <dbReference type="ARBA" id="ARBA00023163"/>
    </source>
</evidence>
<name>A0A516SIE5_9NEIS</name>
<proteinExistence type="predicted"/>
<dbReference type="KEGG" id="cari:FNU76_17070"/>
<evidence type="ECO:0000256" key="2">
    <source>
        <dbReference type="ARBA" id="ARBA00023125"/>
    </source>
</evidence>
<keyword evidence="2" id="KW-0238">DNA-binding</keyword>
<dbReference type="EMBL" id="CP041730">
    <property type="protein sequence ID" value="QDQ27916.1"/>
    <property type="molecule type" value="Genomic_DNA"/>
</dbReference>
<gene>
    <name evidence="5" type="ORF">FNU76_17070</name>
</gene>
<evidence type="ECO:0000256" key="1">
    <source>
        <dbReference type="ARBA" id="ARBA00023015"/>
    </source>
</evidence>
<keyword evidence="6" id="KW-1185">Reference proteome</keyword>
<dbReference type="SUPFAM" id="SSF75516">
    <property type="entry name" value="Pheromone-binding domain of LuxR-like quorum-sensing transcription factors"/>
    <property type="match status" value="1"/>
</dbReference>
<dbReference type="GO" id="GO:0003677">
    <property type="term" value="F:DNA binding"/>
    <property type="evidence" value="ECO:0007669"/>
    <property type="project" value="UniProtKB-KW"/>
</dbReference>
<protein>
    <recommendedName>
        <fullName evidence="4">Transcription factor LuxR-like autoinducer-binding domain-containing protein</fullName>
    </recommendedName>
</protein>
<dbReference type="GO" id="GO:0006355">
    <property type="term" value="P:regulation of DNA-templated transcription"/>
    <property type="evidence" value="ECO:0007669"/>
    <property type="project" value="InterPro"/>
</dbReference>
<reference evidence="6" key="1">
    <citation type="submission" date="2019-07" db="EMBL/GenBank/DDBJ databases">
        <title>Chitinimonas sp. nov., isolated from Ny-Alesund, arctica soil.</title>
        <authorList>
            <person name="Xu Q."/>
            <person name="Peng F."/>
        </authorList>
    </citation>
    <scope>NUCLEOTIDE SEQUENCE [LARGE SCALE GENOMIC DNA]</scope>
    <source>
        <strain evidence="6">R3-44</strain>
    </source>
</reference>
<dbReference type="Pfam" id="PF03472">
    <property type="entry name" value="Autoind_bind"/>
    <property type="match status" value="1"/>
</dbReference>
<feature type="domain" description="Transcription factor LuxR-like autoinducer-binding" evidence="4">
    <location>
        <begin position="19"/>
        <end position="138"/>
    </location>
</feature>
<dbReference type="AlphaFoldDB" id="A0A516SIE5"/>
<dbReference type="SUPFAM" id="SSF46894">
    <property type="entry name" value="C-terminal effector domain of the bipartite response regulators"/>
    <property type="match status" value="1"/>
</dbReference>
<evidence type="ECO:0000259" key="4">
    <source>
        <dbReference type="Pfam" id="PF03472"/>
    </source>
</evidence>
<dbReference type="Gene3D" id="3.30.450.80">
    <property type="entry name" value="Transcription factor LuxR-like, autoinducer-binding domain"/>
    <property type="match status" value="1"/>
</dbReference>
<dbReference type="InterPro" id="IPR036693">
    <property type="entry name" value="TF_LuxR_autoind-bd_dom_sf"/>
</dbReference>
<accession>A0A516SIE5</accession>